<evidence type="ECO:0000313" key="11">
    <source>
        <dbReference type="Proteomes" id="UP000662904"/>
    </source>
</evidence>
<dbReference type="InterPro" id="IPR011006">
    <property type="entry name" value="CheY-like_superfamily"/>
</dbReference>
<dbReference type="GO" id="GO:0003677">
    <property type="term" value="F:DNA binding"/>
    <property type="evidence" value="ECO:0007669"/>
    <property type="project" value="UniProtKB-KW"/>
</dbReference>
<accession>A0A8A0RQE6</accession>
<dbReference type="RefSeq" id="WP_206706773.1">
    <property type="nucleotide sequence ID" value="NZ_CP059066.1"/>
</dbReference>
<gene>
    <name evidence="10" type="primary">degU</name>
    <name evidence="10" type="ORF">H0A61_01779</name>
</gene>
<dbReference type="InterPro" id="IPR058245">
    <property type="entry name" value="NreC/VraR/RcsB-like_REC"/>
</dbReference>
<organism evidence="10 11">
    <name type="scientific">Koleobacter methoxysyntrophicus</name>
    <dbReference type="NCBI Taxonomy" id="2751313"/>
    <lineage>
        <taxon>Bacteria</taxon>
        <taxon>Bacillati</taxon>
        <taxon>Bacillota</taxon>
        <taxon>Clostridia</taxon>
        <taxon>Koleobacterales</taxon>
        <taxon>Koleobacteraceae</taxon>
        <taxon>Koleobacter</taxon>
    </lineage>
</organism>
<dbReference type="Proteomes" id="UP000662904">
    <property type="component" value="Chromosome"/>
</dbReference>
<dbReference type="SUPFAM" id="SSF46894">
    <property type="entry name" value="C-terminal effector domain of the bipartite response regulators"/>
    <property type="match status" value="1"/>
</dbReference>
<keyword evidence="2 7" id="KW-0597">Phosphoprotein</keyword>
<dbReference type="KEGG" id="kme:H0A61_01779"/>
<dbReference type="PROSITE" id="PS50043">
    <property type="entry name" value="HTH_LUXR_2"/>
    <property type="match status" value="1"/>
</dbReference>
<dbReference type="GO" id="GO:0006355">
    <property type="term" value="P:regulation of DNA-templated transcription"/>
    <property type="evidence" value="ECO:0007669"/>
    <property type="project" value="InterPro"/>
</dbReference>
<dbReference type="EMBL" id="CP059066">
    <property type="protein sequence ID" value="QSQ09416.1"/>
    <property type="molecule type" value="Genomic_DNA"/>
</dbReference>
<dbReference type="PROSITE" id="PS00622">
    <property type="entry name" value="HTH_LUXR_1"/>
    <property type="match status" value="1"/>
</dbReference>
<keyword evidence="11" id="KW-1185">Reference proteome</keyword>
<evidence type="ECO:0000256" key="4">
    <source>
        <dbReference type="ARBA" id="ARBA00023125"/>
    </source>
</evidence>
<dbReference type="SMART" id="SM00421">
    <property type="entry name" value="HTH_LUXR"/>
    <property type="match status" value="1"/>
</dbReference>
<dbReference type="PROSITE" id="PS50110">
    <property type="entry name" value="RESPONSE_REGULATORY"/>
    <property type="match status" value="1"/>
</dbReference>
<name>A0A8A0RQE6_9FIRM</name>
<dbReference type="PANTHER" id="PTHR43214:SF43">
    <property type="entry name" value="TWO-COMPONENT RESPONSE REGULATOR"/>
    <property type="match status" value="1"/>
</dbReference>
<keyword evidence="4" id="KW-0238">DNA-binding</keyword>
<dbReference type="AlphaFoldDB" id="A0A8A0RQE6"/>
<feature type="domain" description="Response regulatory" evidence="9">
    <location>
        <begin position="5"/>
        <end position="121"/>
    </location>
</feature>
<feature type="domain" description="HTH luxR-type" evidence="8">
    <location>
        <begin position="147"/>
        <end position="212"/>
    </location>
</feature>
<comment type="function">
    <text evidence="6">May play the central regulatory role in sporulation. It may be an element of the effector pathway responsible for the activation of sporulation genes in response to nutritional stress. Spo0A may act in concert with spo0H (a sigma factor) to control the expression of some genes that are critical to the sporulation process.</text>
</comment>
<evidence type="ECO:0000256" key="6">
    <source>
        <dbReference type="ARBA" id="ARBA00024867"/>
    </source>
</evidence>
<evidence type="ECO:0000256" key="7">
    <source>
        <dbReference type="PROSITE-ProRule" id="PRU00169"/>
    </source>
</evidence>
<dbReference type="InterPro" id="IPR001789">
    <property type="entry name" value="Sig_transdc_resp-reg_receiver"/>
</dbReference>
<evidence type="ECO:0000259" key="8">
    <source>
        <dbReference type="PROSITE" id="PS50043"/>
    </source>
</evidence>
<evidence type="ECO:0000256" key="3">
    <source>
        <dbReference type="ARBA" id="ARBA00023015"/>
    </source>
</evidence>
<dbReference type="Gene3D" id="3.40.50.2300">
    <property type="match status" value="1"/>
</dbReference>
<dbReference type="Pfam" id="PF00072">
    <property type="entry name" value="Response_reg"/>
    <property type="match status" value="1"/>
</dbReference>
<protein>
    <recommendedName>
        <fullName evidence="1">Stage 0 sporulation protein A homolog</fullName>
    </recommendedName>
</protein>
<dbReference type="SUPFAM" id="SSF52172">
    <property type="entry name" value="CheY-like"/>
    <property type="match status" value="1"/>
</dbReference>
<keyword evidence="3" id="KW-0805">Transcription regulation</keyword>
<reference evidence="10" key="1">
    <citation type="submission" date="2020-07" db="EMBL/GenBank/DDBJ databases">
        <title>Koleobacter methoxysyntrophicus gen. nov., sp. nov., a novel anaerobic bacterium isolated from deep subsurface oil field and proposal of Koleobacterales ord. nov. in the phylum Firmicutes.</title>
        <authorList>
            <person name="Sakamoto S."/>
            <person name="Tamaki H."/>
        </authorList>
    </citation>
    <scope>NUCLEOTIDE SEQUENCE</scope>
    <source>
        <strain evidence="10">NRmbB1</strain>
    </source>
</reference>
<dbReference type="PANTHER" id="PTHR43214">
    <property type="entry name" value="TWO-COMPONENT RESPONSE REGULATOR"/>
    <property type="match status" value="1"/>
</dbReference>
<dbReference type="GO" id="GO:0000160">
    <property type="term" value="P:phosphorelay signal transduction system"/>
    <property type="evidence" value="ECO:0007669"/>
    <property type="project" value="InterPro"/>
</dbReference>
<evidence type="ECO:0000313" key="10">
    <source>
        <dbReference type="EMBL" id="QSQ09416.1"/>
    </source>
</evidence>
<evidence type="ECO:0000256" key="1">
    <source>
        <dbReference type="ARBA" id="ARBA00018672"/>
    </source>
</evidence>
<dbReference type="InterPro" id="IPR039420">
    <property type="entry name" value="WalR-like"/>
</dbReference>
<evidence type="ECO:0000259" key="9">
    <source>
        <dbReference type="PROSITE" id="PS50110"/>
    </source>
</evidence>
<dbReference type="InterPro" id="IPR000792">
    <property type="entry name" value="Tscrpt_reg_LuxR_C"/>
</dbReference>
<dbReference type="CDD" id="cd17535">
    <property type="entry name" value="REC_NarL-like"/>
    <property type="match status" value="1"/>
</dbReference>
<evidence type="ECO:0000256" key="5">
    <source>
        <dbReference type="ARBA" id="ARBA00023163"/>
    </source>
</evidence>
<dbReference type="CDD" id="cd06170">
    <property type="entry name" value="LuxR_C_like"/>
    <property type="match status" value="1"/>
</dbReference>
<evidence type="ECO:0000256" key="2">
    <source>
        <dbReference type="ARBA" id="ARBA00022553"/>
    </source>
</evidence>
<dbReference type="SMART" id="SM00448">
    <property type="entry name" value="REC"/>
    <property type="match status" value="1"/>
</dbReference>
<sequence length="214" mass="23830">MNEIRVLIADDHALMRQGLKKILEMEKDITVVGEAVDGSDALEKAKALQPQVVLMDINMPGVNGVEAIRAFKKEGLNCGIIILTIHDDPEYLFEGIKAGAMGFVLKDVEPDSLINAVRAVSRGESYIQPNMTKELISEFNRLSEKNARKDDDHLTKREREVLTHIANGLSNSEIAEKLVISEKTVKNHVSSILRKLNVMDRTQAAIYAIKNKLI</sequence>
<dbReference type="PRINTS" id="PR00038">
    <property type="entry name" value="HTHLUXR"/>
</dbReference>
<dbReference type="Pfam" id="PF00196">
    <property type="entry name" value="GerE"/>
    <property type="match status" value="1"/>
</dbReference>
<keyword evidence="5" id="KW-0804">Transcription</keyword>
<proteinExistence type="predicted"/>
<dbReference type="InterPro" id="IPR016032">
    <property type="entry name" value="Sig_transdc_resp-reg_C-effctor"/>
</dbReference>
<feature type="modified residue" description="4-aspartylphosphate" evidence="7">
    <location>
        <position position="56"/>
    </location>
</feature>